<proteinExistence type="predicted"/>
<organism evidence="1 2">
    <name type="scientific">Melastoma candidum</name>
    <dbReference type="NCBI Taxonomy" id="119954"/>
    <lineage>
        <taxon>Eukaryota</taxon>
        <taxon>Viridiplantae</taxon>
        <taxon>Streptophyta</taxon>
        <taxon>Embryophyta</taxon>
        <taxon>Tracheophyta</taxon>
        <taxon>Spermatophyta</taxon>
        <taxon>Magnoliopsida</taxon>
        <taxon>eudicotyledons</taxon>
        <taxon>Gunneridae</taxon>
        <taxon>Pentapetalae</taxon>
        <taxon>rosids</taxon>
        <taxon>malvids</taxon>
        <taxon>Myrtales</taxon>
        <taxon>Melastomataceae</taxon>
        <taxon>Melastomatoideae</taxon>
        <taxon>Melastomateae</taxon>
        <taxon>Melastoma</taxon>
    </lineage>
</organism>
<name>A0ACB9R057_9MYRT</name>
<gene>
    <name evidence="1" type="ORF">MLD38_019164</name>
</gene>
<sequence>MQAIKDKINDMKITRKAKADAKAEEKAEKELAKARVEVAHEVRLAKEAEASMDLHVAKASERVDKEIAKHSGGADNYLQPGGLDSSYDPSIGGGDPAAVGINPSPNAPASRPLELHNPSSHQLL</sequence>
<reference evidence="2" key="1">
    <citation type="journal article" date="2023" name="Front. Plant Sci.">
        <title>Chromosomal-level genome assembly of Melastoma candidum provides insights into trichome evolution.</title>
        <authorList>
            <person name="Zhong Y."/>
            <person name="Wu W."/>
            <person name="Sun C."/>
            <person name="Zou P."/>
            <person name="Liu Y."/>
            <person name="Dai S."/>
            <person name="Zhou R."/>
        </authorList>
    </citation>
    <scope>NUCLEOTIDE SEQUENCE [LARGE SCALE GENOMIC DNA]</scope>
</reference>
<evidence type="ECO:0000313" key="1">
    <source>
        <dbReference type="EMBL" id="KAI4370863.1"/>
    </source>
</evidence>
<comment type="caution">
    <text evidence="1">The sequence shown here is derived from an EMBL/GenBank/DDBJ whole genome shotgun (WGS) entry which is preliminary data.</text>
</comment>
<dbReference type="EMBL" id="CM042884">
    <property type="protein sequence ID" value="KAI4370863.1"/>
    <property type="molecule type" value="Genomic_DNA"/>
</dbReference>
<dbReference type="Proteomes" id="UP001057402">
    <property type="component" value="Chromosome 5"/>
</dbReference>
<keyword evidence="2" id="KW-1185">Reference proteome</keyword>
<accession>A0ACB9R057</accession>
<evidence type="ECO:0000313" key="2">
    <source>
        <dbReference type="Proteomes" id="UP001057402"/>
    </source>
</evidence>
<protein>
    <submittedName>
        <fullName evidence="1">Uncharacterized protein</fullName>
    </submittedName>
</protein>